<reference evidence="11 12" key="1">
    <citation type="journal article" date="2015" name="Plant Cell">
        <title>Oil accumulation by the oleaginous diatom Fistulifera solaris as revealed by the genome and transcriptome.</title>
        <authorList>
            <person name="Tanaka T."/>
            <person name="Maeda Y."/>
            <person name="Veluchamy A."/>
            <person name="Tanaka M."/>
            <person name="Abida H."/>
            <person name="Marechal E."/>
            <person name="Bowler C."/>
            <person name="Muto M."/>
            <person name="Sunaga Y."/>
            <person name="Tanaka M."/>
            <person name="Yoshino T."/>
            <person name="Taniguchi T."/>
            <person name="Fukuda Y."/>
            <person name="Nemoto M."/>
            <person name="Matsumoto M."/>
            <person name="Wong P.S."/>
            <person name="Aburatani S."/>
            <person name="Fujibuchi W."/>
        </authorList>
    </citation>
    <scope>NUCLEOTIDE SEQUENCE [LARGE SCALE GENOMIC DNA]</scope>
    <source>
        <strain evidence="11 12">JPCC DA0580</strain>
    </source>
</reference>
<feature type="domain" description="Haem-binding uptake Tiki superfamily ChaN" evidence="9">
    <location>
        <begin position="11"/>
        <end position="139"/>
    </location>
</feature>
<organism evidence="11 12">
    <name type="scientific">Fistulifera solaris</name>
    <name type="common">Oleaginous diatom</name>
    <dbReference type="NCBI Taxonomy" id="1519565"/>
    <lineage>
        <taxon>Eukaryota</taxon>
        <taxon>Sar</taxon>
        <taxon>Stramenopiles</taxon>
        <taxon>Ochrophyta</taxon>
        <taxon>Bacillariophyta</taxon>
        <taxon>Bacillariophyceae</taxon>
        <taxon>Bacillariophycidae</taxon>
        <taxon>Naviculales</taxon>
        <taxon>Naviculaceae</taxon>
        <taxon>Fistulifera</taxon>
    </lineage>
</organism>
<comment type="catalytic activity">
    <reaction evidence="6">
        <text>arsenic triglutathione + [thioredoxin]-dithiol + S-adenosyl-L-methionine + 2 H2O = methylarsonous acid + [thioredoxin]-disulfide + 3 glutathione + S-adenosyl-L-homocysteine + H(+)</text>
        <dbReference type="Rhea" id="RHEA:69460"/>
        <dbReference type="Rhea" id="RHEA-COMP:10698"/>
        <dbReference type="Rhea" id="RHEA-COMP:10700"/>
        <dbReference type="ChEBI" id="CHEBI:15377"/>
        <dbReference type="ChEBI" id="CHEBI:15378"/>
        <dbReference type="ChEBI" id="CHEBI:17826"/>
        <dbReference type="ChEBI" id="CHEBI:29950"/>
        <dbReference type="ChEBI" id="CHEBI:50058"/>
        <dbReference type="ChEBI" id="CHEBI:57856"/>
        <dbReference type="ChEBI" id="CHEBI:57925"/>
        <dbReference type="ChEBI" id="CHEBI:59789"/>
        <dbReference type="ChEBI" id="CHEBI:183640"/>
        <dbReference type="EC" id="2.1.1.137"/>
    </reaction>
</comment>
<comment type="similarity">
    <text evidence="3">Belongs to the methyltransferase superfamily. Arsenite methyltransferase family.</text>
</comment>
<dbReference type="SUPFAM" id="SSF53335">
    <property type="entry name" value="S-adenosyl-L-methionine-dependent methyltransferases"/>
    <property type="match status" value="1"/>
</dbReference>
<comment type="catalytic activity">
    <reaction evidence="8">
        <text>arsenic triglutathione + 3 [thioredoxin]-dithiol + 3 S-adenosyl-L-methionine = trimethylarsine + 3 [thioredoxin]-disulfide + 3 glutathione + 3 S-adenosyl-L-homocysteine + 3 H(+)</text>
        <dbReference type="Rhea" id="RHEA:69432"/>
        <dbReference type="Rhea" id="RHEA-COMP:10698"/>
        <dbReference type="Rhea" id="RHEA-COMP:10700"/>
        <dbReference type="ChEBI" id="CHEBI:15378"/>
        <dbReference type="ChEBI" id="CHEBI:27130"/>
        <dbReference type="ChEBI" id="CHEBI:29950"/>
        <dbReference type="ChEBI" id="CHEBI:50058"/>
        <dbReference type="ChEBI" id="CHEBI:57856"/>
        <dbReference type="ChEBI" id="CHEBI:57925"/>
        <dbReference type="ChEBI" id="CHEBI:59789"/>
        <dbReference type="ChEBI" id="CHEBI:183640"/>
        <dbReference type="EC" id="2.1.1.137"/>
    </reaction>
</comment>
<dbReference type="PANTHER" id="PTHR43675:SF8">
    <property type="entry name" value="ARSENITE METHYLTRANSFERASE"/>
    <property type="match status" value="1"/>
</dbReference>
<dbReference type="InParanoid" id="A0A1Z5JHN0"/>
<comment type="caution">
    <text evidence="11">The sequence shown here is derived from an EMBL/GenBank/DDBJ whole genome shotgun (WGS) entry which is preliminary data.</text>
</comment>
<dbReference type="InterPro" id="IPR029063">
    <property type="entry name" value="SAM-dependent_MTases_sf"/>
</dbReference>
<dbReference type="AlphaFoldDB" id="A0A1Z5JHN0"/>
<dbReference type="EMBL" id="BDSP01000069">
    <property type="protein sequence ID" value="GAX13517.1"/>
    <property type="molecule type" value="Genomic_DNA"/>
</dbReference>
<evidence type="ECO:0000256" key="2">
    <source>
        <dbReference type="ARBA" id="ARBA00022691"/>
    </source>
</evidence>
<dbReference type="Pfam" id="PF04187">
    <property type="entry name" value="Cofac_haem_bdg"/>
    <property type="match status" value="1"/>
</dbReference>
<dbReference type="GO" id="GO:0030791">
    <property type="term" value="F:arsenite methyltransferase activity"/>
    <property type="evidence" value="ECO:0007669"/>
    <property type="project" value="UniProtKB-EC"/>
</dbReference>
<protein>
    <recommendedName>
        <fullName evidence="5">Arsenite methyltransferase</fullName>
        <ecNumber evidence="4">2.1.1.137</ecNumber>
    </recommendedName>
</protein>
<name>A0A1Z5JHN0_FISSO</name>
<keyword evidence="1" id="KW-0808">Transferase</keyword>
<keyword evidence="2" id="KW-0949">S-adenosyl-L-methionine</keyword>
<dbReference type="OrthoDB" id="8300214at2759"/>
<evidence type="ECO:0000256" key="6">
    <source>
        <dbReference type="ARBA" id="ARBA00047941"/>
    </source>
</evidence>
<evidence type="ECO:0000256" key="5">
    <source>
        <dbReference type="ARBA" id="ARBA00034545"/>
    </source>
</evidence>
<dbReference type="SUPFAM" id="SSF159501">
    <property type="entry name" value="EreA/ChaN-like"/>
    <property type="match status" value="1"/>
</dbReference>
<evidence type="ECO:0000313" key="11">
    <source>
        <dbReference type="EMBL" id="GAX13517.1"/>
    </source>
</evidence>
<proteinExistence type="inferred from homology"/>
<keyword evidence="12" id="KW-1185">Reference proteome</keyword>
<feature type="domain" description="Methyltransferase" evidence="10">
    <location>
        <begin position="258"/>
        <end position="375"/>
    </location>
</feature>
<accession>A0A1Z5JHN0</accession>
<evidence type="ECO:0000256" key="7">
    <source>
        <dbReference type="ARBA" id="ARBA00047943"/>
    </source>
</evidence>
<dbReference type="EC" id="2.1.1.137" evidence="4"/>
<evidence type="ECO:0000256" key="8">
    <source>
        <dbReference type="ARBA" id="ARBA00048428"/>
    </source>
</evidence>
<dbReference type="InterPro" id="IPR025714">
    <property type="entry name" value="Methyltranfer_dom"/>
</dbReference>
<evidence type="ECO:0000256" key="1">
    <source>
        <dbReference type="ARBA" id="ARBA00022679"/>
    </source>
</evidence>
<evidence type="ECO:0000256" key="3">
    <source>
        <dbReference type="ARBA" id="ARBA00034487"/>
    </source>
</evidence>
<dbReference type="InterPro" id="IPR007314">
    <property type="entry name" value="Cofac_haem-bd_dom"/>
</dbReference>
<gene>
    <name evidence="11" type="ORF">FisN_27Lu013</name>
</gene>
<dbReference type="InterPro" id="IPR026669">
    <property type="entry name" value="Arsenite_MeTrfase-like"/>
</dbReference>
<dbReference type="Proteomes" id="UP000198406">
    <property type="component" value="Unassembled WGS sequence"/>
</dbReference>
<sequence length="446" mass="49642">MGTEGHDLVPYESFLEKTRQSSSVSLHAGFLSRTYARQLMKEGETAALQSARLWLPPNTTQLQGNEFHYNLFESMITGRNLAEDAPSDTFRGIFQAQLLKDVAMAHRINTIIEGHPDDRFLVLAGNGHVSHYQGVPERVLAQHPDLIPQSCLIVSRVWNETTLLSEATAAQIVSSSSYENAADYILAYQETRTEEAVKKDVAEMYNQVGDTAHLEGNLMRARAILKYLEYTDDDIAVAGRDAYNYQGVGNPHKHAQIQPGERVLDVGCGLGVDSFIAAHRTGPHGQVIGIDLSHSEVEHANRRAQSREMKHLEFIVADMEHIPLPDASVDVIVSNGAFCLAPNKKKAFAELFRVLRPGGRISICTSTLRSHQLPEGVQWPLCMEMFIVKDQLGPLCAELGFENIVVDDSNSKMVYELPEETGTLNPDRHRVHGNNPAFRHLEEINE</sequence>
<dbReference type="PANTHER" id="PTHR43675">
    <property type="entry name" value="ARSENITE METHYLTRANSFERASE"/>
    <property type="match status" value="1"/>
</dbReference>
<evidence type="ECO:0000313" key="12">
    <source>
        <dbReference type="Proteomes" id="UP000198406"/>
    </source>
</evidence>
<comment type="catalytic activity">
    <reaction evidence="7">
        <text>arsenic triglutathione + 2 [thioredoxin]-dithiol + 2 S-adenosyl-L-methionine + H2O = dimethylarsinous acid + 2 [thioredoxin]-disulfide + 3 glutathione + 2 S-adenosyl-L-homocysteine + 2 H(+)</text>
        <dbReference type="Rhea" id="RHEA:69464"/>
        <dbReference type="Rhea" id="RHEA-COMP:10698"/>
        <dbReference type="Rhea" id="RHEA-COMP:10700"/>
        <dbReference type="ChEBI" id="CHEBI:15377"/>
        <dbReference type="ChEBI" id="CHEBI:15378"/>
        <dbReference type="ChEBI" id="CHEBI:23808"/>
        <dbReference type="ChEBI" id="CHEBI:29950"/>
        <dbReference type="ChEBI" id="CHEBI:50058"/>
        <dbReference type="ChEBI" id="CHEBI:57856"/>
        <dbReference type="ChEBI" id="CHEBI:57925"/>
        <dbReference type="ChEBI" id="CHEBI:59789"/>
        <dbReference type="ChEBI" id="CHEBI:183640"/>
        <dbReference type="EC" id="2.1.1.137"/>
    </reaction>
</comment>
<dbReference type="Pfam" id="PF13847">
    <property type="entry name" value="Methyltransf_31"/>
    <property type="match status" value="1"/>
</dbReference>
<evidence type="ECO:0000259" key="9">
    <source>
        <dbReference type="Pfam" id="PF04187"/>
    </source>
</evidence>
<dbReference type="CDD" id="cd02440">
    <property type="entry name" value="AdoMet_MTases"/>
    <property type="match status" value="1"/>
</dbReference>
<evidence type="ECO:0000259" key="10">
    <source>
        <dbReference type="Pfam" id="PF13847"/>
    </source>
</evidence>
<dbReference type="Gene3D" id="3.40.50.150">
    <property type="entry name" value="Vaccinia Virus protein VP39"/>
    <property type="match status" value="1"/>
</dbReference>
<evidence type="ECO:0000256" key="4">
    <source>
        <dbReference type="ARBA" id="ARBA00034521"/>
    </source>
</evidence>